<accession>A0A0M0JM95</accession>
<comment type="caution">
    <text evidence="2">The sequence shown here is derived from an EMBL/GenBank/DDBJ whole genome shotgun (WGS) entry which is preliminary data.</text>
</comment>
<feature type="chain" id="PRO_5005601901" evidence="1">
    <location>
        <begin position="23"/>
        <end position="314"/>
    </location>
</feature>
<evidence type="ECO:0000256" key="1">
    <source>
        <dbReference type="SAM" id="SignalP"/>
    </source>
</evidence>
<proteinExistence type="predicted"/>
<feature type="signal peptide" evidence="1">
    <location>
        <begin position="1"/>
        <end position="22"/>
    </location>
</feature>
<evidence type="ECO:0000313" key="2">
    <source>
        <dbReference type="EMBL" id="KOO27437.1"/>
    </source>
</evidence>
<keyword evidence="3" id="KW-1185">Reference proteome</keyword>
<reference evidence="3" key="1">
    <citation type="journal article" date="2015" name="PLoS Genet.">
        <title>Genome Sequence and Transcriptome Analyses of Chrysochromulina tobin: Metabolic Tools for Enhanced Algal Fitness in the Prominent Order Prymnesiales (Haptophyceae).</title>
        <authorList>
            <person name="Hovde B.T."/>
            <person name="Deodato C.R."/>
            <person name="Hunsperger H.M."/>
            <person name="Ryken S.A."/>
            <person name="Yost W."/>
            <person name="Jha R.K."/>
            <person name="Patterson J."/>
            <person name="Monnat R.J. Jr."/>
            <person name="Barlow S.B."/>
            <person name="Starkenburg S.R."/>
            <person name="Cattolico R.A."/>
        </authorList>
    </citation>
    <scope>NUCLEOTIDE SEQUENCE</scope>
    <source>
        <strain evidence="3">CCMP291</strain>
    </source>
</reference>
<organism evidence="2 3">
    <name type="scientific">Chrysochromulina tobinii</name>
    <dbReference type="NCBI Taxonomy" id="1460289"/>
    <lineage>
        <taxon>Eukaryota</taxon>
        <taxon>Haptista</taxon>
        <taxon>Haptophyta</taxon>
        <taxon>Prymnesiophyceae</taxon>
        <taxon>Prymnesiales</taxon>
        <taxon>Chrysochromulinaceae</taxon>
        <taxon>Chrysochromulina</taxon>
    </lineage>
</organism>
<evidence type="ECO:0000313" key="3">
    <source>
        <dbReference type="Proteomes" id="UP000037460"/>
    </source>
</evidence>
<keyword evidence="1" id="KW-0732">Signal</keyword>
<dbReference type="AlphaFoldDB" id="A0A0M0JM95"/>
<sequence length="314" mass="33834">MRRSIEADSMAVLIVCCLTATGSQTPSSFMSAMTPFSVITRSGFIAMMSAHTSLMAFSSSSSRTSHAFSSESSICVCDSPFLYSSVQSSSRMRGFSIRRRIFEWTTSLLIITPLSTRQSSMSPPGIFSVFAYRLMSISLRPASSIATQLTASSASPTSRSESFDTNLVPVQLSTSCAIFFLSLRSRGTASSSSHLTASSRALRYPLQMIVGWMCRSRSASDFARYSPASTMTDVVPSPTSSSCARESSIMDLAAGCDTSTSRRIEFPSLVITMPPIGSRIILSIERGPSVERMMSETALPAAMLESCALRPVSR</sequence>
<dbReference type="Proteomes" id="UP000037460">
    <property type="component" value="Unassembled WGS sequence"/>
</dbReference>
<name>A0A0M0JM95_9EUKA</name>
<gene>
    <name evidence="2" type="ORF">Ctob_009585</name>
</gene>
<dbReference type="EMBL" id="JWZX01002715">
    <property type="protein sequence ID" value="KOO27437.1"/>
    <property type="molecule type" value="Genomic_DNA"/>
</dbReference>
<protein>
    <submittedName>
        <fullName evidence="2">T-complex protein 1 subunit alpha</fullName>
    </submittedName>
</protein>